<feature type="domain" description="DUF302" evidence="1">
    <location>
        <begin position="36"/>
        <end position="99"/>
    </location>
</feature>
<dbReference type="Gene3D" id="3.30.310.70">
    <property type="entry name" value="TT1751-like domain"/>
    <property type="match status" value="1"/>
</dbReference>
<organism evidence="2 3">
    <name type="scientific">Rubrivirga marina</name>
    <dbReference type="NCBI Taxonomy" id="1196024"/>
    <lineage>
        <taxon>Bacteria</taxon>
        <taxon>Pseudomonadati</taxon>
        <taxon>Rhodothermota</taxon>
        <taxon>Rhodothermia</taxon>
        <taxon>Rhodothermales</taxon>
        <taxon>Rubricoccaceae</taxon>
        <taxon>Rubrivirga</taxon>
    </lineage>
</organism>
<evidence type="ECO:0000259" key="1">
    <source>
        <dbReference type="Pfam" id="PF03625"/>
    </source>
</evidence>
<dbReference type="InterPro" id="IPR016796">
    <property type="entry name" value="UCP021774"/>
</dbReference>
<sequence>MPTFAHTRTLDTDLADAEERVRAALQDEGFGVLTEIDIQATLKAKLDVETGPYKILGACNPPAAHRALEAEPLIGTMLPCNVVLRGVGDGRTEVAAIDPVASMAAVENDGLDEIAAEIRDRLRRAVDAA</sequence>
<dbReference type="CDD" id="cd14797">
    <property type="entry name" value="DUF302"/>
    <property type="match status" value="1"/>
</dbReference>
<protein>
    <recommendedName>
        <fullName evidence="1">DUF302 domain-containing protein</fullName>
    </recommendedName>
</protein>
<dbReference type="RefSeq" id="WP_095508726.1">
    <property type="nucleotide sequence ID" value="NZ_MQWD01000001.1"/>
</dbReference>
<evidence type="ECO:0000313" key="3">
    <source>
        <dbReference type="Proteomes" id="UP000216339"/>
    </source>
</evidence>
<dbReference type="Pfam" id="PF03625">
    <property type="entry name" value="DUF302"/>
    <property type="match status" value="1"/>
</dbReference>
<dbReference type="InterPro" id="IPR035923">
    <property type="entry name" value="TT1751-like_sf"/>
</dbReference>
<dbReference type="AlphaFoldDB" id="A0A271IV28"/>
<dbReference type="SUPFAM" id="SSF103247">
    <property type="entry name" value="TT1751-like"/>
    <property type="match status" value="1"/>
</dbReference>
<dbReference type="EMBL" id="MQWD01000001">
    <property type="protein sequence ID" value="PAP75096.1"/>
    <property type="molecule type" value="Genomic_DNA"/>
</dbReference>
<name>A0A271IV28_9BACT</name>
<dbReference type="Proteomes" id="UP000216339">
    <property type="component" value="Unassembled WGS sequence"/>
</dbReference>
<dbReference type="InterPro" id="IPR005180">
    <property type="entry name" value="DUF302"/>
</dbReference>
<gene>
    <name evidence="2" type="ORF">BSZ37_00850</name>
</gene>
<comment type="caution">
    <text evidence="2">The sequence shown here is derived from an EMBL/GenBank/DDBJ whole genome shotgun (WGS) entry which is preliminary data.</text>
</comment>
<evidence type="ECO:0000313" key="2">
    <source>
        <dbReference type="EMBL" id="PAP75096.1"/>
    </source>
</evidence>
<dbReference type="OrthoDB" id="9791067at2"/>
<keyword evidence="3" id="KW-1185">Reference proteome</keyword>
<proteinExistence type="predicted"/>
<dbReference type="PIRSF" id="PIRSF021774">
    <property type="entry name" value="UCP021774"/>
    <property type="match status" value="1"/>
</dbReference>
<dbReference type="PANTHER" id="PTHR38342:SF1">
    <property type="entry name" value="SLR5037 PROTEIN"/>
    <property type="match status" value="1"/>
</dbReference>
<reference evidence="2 3" key="1">
    <citation type="submission" date="2016-11" db="EMBL/GenBank/DDBJ databases">
        <title>Study of marine rhodopsin-containing bacteria.</title>
        <authorList>
            <person name="Yoshizawa S."/>
            <person name="Kumagai Y."/>
            <person name="Kogure K."/>
        </authorList>
    </citation>
    <scope>NUCLEOTIDE SEQUENCE [LARGE SCALE GENOMIC DNA]</scope>
    <source>
        <strain evidence="2 3">SAORIC-28</strain>
    </source>
</reference>
<dbReference type="PANTHER" id="PTHR38342">
    <property type="entry name" value="SLR5037 PROTEIN"/>
    <property type="match status" value="1"/>
</dbReference>
<accession>A0A271IV28</accession>